<feature type="modified residue" description="4-aspartylphosphate" evidence="5 7">
    <location>
        <position position="53"/>
    </location>
</feature>
<keyword evidence="5 7" id="KW-0597">Phosphoprotein</keyword>
<keyword evidence="1 5" id="KW-0963">Cytoplasm</keyword>
<sequence length="368" mass="39572">MIKVLVVDDSALMRKHLTDLFESEGDYTVRTARNGVEALTALDTFDPDVITLDINMPEMDGITCLARIMQQRPKPVLMVSSLTEEGAEATLQALSLGAIDFVHKPGGTISLSIDQIRREILVKARESVGARVRRSVGLRGRLRAERDRIAGRPDSGLRRAVSAAPRSGFGLVLVGVSTGGPGTLEEIIPMLPADFPWAVLIAQHMPGTFTTVFARRLDEMSEVRVVEAAHQMRIEPGTVYVAKGDADLVVSRRATGLIATPVPSSHAHVWHPSVARLVASAIDAVPVAQLIGVQLTGMGDDGAAEMARLNQLGGRTIAQDAETCVVFGMPNELIGRGGADRVLPDHRIAGQLVDWVMAPPQTLRSRRA</sequence>
<organism evidence="10 11">
    <name type="scientific">Rhodoplanes serenus</name>
    <dbReference type="NCBI Taxonomy" id="200615"/>
    <lineage>
        <taxon>Bacteria</taxon>
        <taxon>Pseudomonadati</taxon>
        <taxon>Pseudomonadota</taxon>
        <taxon>Alphaproteobacteria</taxon>
        <taxon>Hyphomicrobiales</taxon>
        <taxon>Nitrobacteraceae</taxon>
        <taxon>Rhodoplanes</taxon>
    </lineage>
</organism>
<comment type="caution">
    <text evidence="10">The sequence shown here is derived from an EMBL/GenBank/DDBJ whole genome shotgun (WGS) entry which is preliminary data.</text>
</comment>
<proteinExistence type="inferred from homology"/>
<evidence type="ECO:0000256" key="1">
    <source>
        <dbReference type="ARBA" id="ARBA00022490"/>
    </source>
</evidence>
<dbReference type="SMART" id="SM00448">
    <property type="entry name" value="REC"/>
    <property type="match status" value="1"/>
</dbReference>
<evidence type="ECO:0000259" key="8">
    <source>
        <dbReference type="PROSITE" id="PS50110"/>
    </source>
</evidence>
<dbReference type="RefSeq" id="WP_129607154.1">
    <property type="nucleotide sequence ID" value="NZ_UWOC01000003.1"/>
</dbReference>
<comment type="function">
    <text evidence="5">Involved in chemotaxis. Part of a chemotaxis signal transduction system that modulates chemotaxis in response to various stimuli. Catalyzes the demethylation of specific methylglutamate residues introduced into the chemoreceptors (methyl-accepting chemotaxis proteins or MCP) by CheR. Also mediates the irreversible deamidation of specific glutamine residues to glutamic acid.</text>
</comment>
<keyword evidence="2 5" id="KW-0145">Chemotaxis</keyword>
<comment type="similarity">
    <text evidence="5">Belongs to the CheB family.</text>
</comment>
<dbReference type="GO" id="GO:0005737">
    <property type="term" value="C:cytoplasm"/>
    <property type="evidence" value="ECO:0007669"/>
    <property type="project" value="UniProtKB-SubCell"/>
</dbReference>
<accession>A0A3S5CY28</accession>
<keyword evidence="11" id="KW-1185">Reference proteome</keyword>
<evidence type="ECO:0000256" key="3">
    <source>
        <dbReference type="ARBA" id="ARBA00022801"/>
    </source>
</evidence>
<dbReference type="PANTHER" id="PTHR42872">
    <property type="entry name" value="PROTEIN-GLUTAMATE METHYLESTERASE/PROTEIN-GLUTAMINE GLUTAMINASE"/>
    <property type="match status" value="1"/>
</dbReference>
<evidence type="ECO:0000256" key="6">
    <source>
        <dbReference type="PROSITE-ProRule" id="PRU00050"/>
    </source>
</evidence>
<dbReference type="GO" id="GO:0006935">
    <property type="term" value="P:chemotaxis"/>
    <property type="evidence" value="ECO:0007669"/>
    <property type="project" value="UniProtKB-UniRule"/>
</dbReference>
<dbReference type="EC" id="3.5.1.44" evidence="5"/>
<reference evidence="11" key="1">
    <citation type="submission" date="2018-10" db="EMBL/GenBank/DDBJ databases">
        <authorList>
            <person name="Peiro R."/>
            <person name="Begona"/>
            <person name="Cbmso G."/>
            <person name="Lopez M."/>
            <person name="Gonzalez S."/>
            <person name="Sacristan E."/>
            <person name="Castillo E."/>
        </authorList>
    </citation>
    <scope>NUCLEOTIDE SEQUENCE [LARGE SCALE GENOMIC DNA]</scope>
</reference>
<dbReference type="AlphaFoldDB" id="A0A3S5CY28"/>
<dbReference type="Gene3D" id="3.40.50.2300">
    <property type="match status" value="1"/>
</dbReference>
<dbReference type="NCBIfam" id="NF001965">
    <property type="entry name" value="PRK00742.1"/>
    <property type="match status" value="1"/>
</dbReference>
<dbReference type="GO" id="GO:0050568">
    <property type="term" value="F:protein-glutamine glutaminase activity"/>
    <property type="evidence" value="ECO:0007669"/>
    <property type="project" value="UniProtKB-UniRule"/>
</dbReference>
<dbReference type="GO" id="GO:0000156">
    <property type="term" value="F:phosphorelay response regulator activity"/>
    <property type="evidence" value="ECO:0007669"/>
    <property type="project" value="InterPro"/>
</dbReference>
<dbReference type="Proteomes" id="UP000289200">
    <property type="component" value="Unassembled WGS sequence"/>
</dbReference>
<dbReference type="Pfam" id="PF01339">
    <property type="entry name" value="CheB_methylest"/>
    <property type="match status" value="1"/>
</dbReference>
<dbReference type="InterPro" id="IPR008248">
    <property type="entry name" value="CheB-like"/>
</dbReference>
<dbReference type="Pfam" id="PF00072">
    <property type="entry name" value="Response_reg"/>
    <property type="match status" value="1"/>
</dbReference>
<feature type="active site" evidence="5 6">
    <location>
        <position position="177"/>
    </location>
</feature>
<keyword evidence="3 5" id="KW-0378">Hydrolase</keyword>
<feature type="active site" evidence="5 6">
    <location>
        <position position="301"/>
    </location>
</feature>
<dbReference type="SUPFAM" id="SSF52172">
    <property type="entry name" value="CheY-like"/>
    <property type="match status" value="1"/>
</dbReference>
<dbReference type="EC" id="3.1.1.61" evidence="5"/>
<evidence type="ECO:0000256" key="5">
    <source>
        <dbReference type="HAMAP-Rule" id="MF_00099"/>
    </source>
</evidence>
<name>A0A3S5CY28_9BRAD</name>
<dbReference type="PANTHER" id="PTHR42872:SF6">
    <property type="entry name" value="PROTEIN-GLUTAMATE METHYLESTERASE_PROTEIN-GLUTAMINE GLUTAMINASE"/>
    <property type="match status" value="1"/>
</dbReference>
<dbReference type="Gene3D" id="3.40.50.180">
    <property type="entry name" value="Methylesterase CheB, C-terminal domain"/>
    <property type="match status" value="1"/>
</dbReference>
<dbReference type="GO" id="GO:0008984">
    <property type="term" value="F:protein-glutamate methylesterase activity"/>
    <property type="evidence" value="ECO:0007669"/>
    <property type="project" value="UniProtKB-UniRule"/>
</dbReference>
<comment type="PTM">
    <text evidence="5">Phosphorylated by CheA. Phosphorylation of the N-terminal regulatory domain activates the methylesterase activity.</text>
</comment>
<dbReference type="PROSITE" id="PS50122">
    <property type="entry name" value="CHEB"/>
    <property type="match status" value="1"/>
</dbReference>
<evidence type="ECO:0000259" key="9">
    <source>
        <dbReference type="PROSITE" id="PS50122"/>
    </source>
</evidence>
<gene>
    <name evidence="10" type="primary">cheB_1</name>
    <name evidence="5" type="synonym">cheB</name>
    <name evidence="10" type="ORF">RHODGE_RHODGE_00037</name>
</gene>
<dbReference type="InterPro" id="IPR035909">
    <property type="entry name" value="CheB_C"/>
</dbReference>
<evidence type="ECO:0000256" key="2">
    <source>
        <dbReference type="ARBA" id="ARBA00022500"/>
    </source>
</evidence>
<dbReference type="EMBL" id="UWOC01000003">
    <property type="protein sequence ID" value="VCU06947.1"/>
    <property type="molecule type" value="Genomic_DNA"/>
</dbReference>
<dbReference type="InterPro" id="IPR001789">
    <property type="entry name" value="Sig_transdc_resp-reg_receiver"/>
</dbReference>
<dbReference type="SUPFAM" id="SSF52738">
    <property type="entry name" value="Methylesterase CheB, C-terminal domain"/>
    <property type="match status" value="1"/>
</dbReference>
<comment type="catalytic activity">
    <reaction evidence="5">
        <text>L-glutaminyl-[protein] + H2O = L-glutamyl-[protein] + NH4(+)</text>
        <dbReference type="Rhea" id="RHEA:16441"/>
        <dbReference type="Rhea" id="RHEA-COMP:10207"/>
        <dbReference type="Rhea" id="RHEA-COMP:10208"/>
        <dbReference type="ChEBI" id="CHEBI:15377"/>
        <dbReference type="ChEBI" id="CHEBI:28938"/>
        <dbReference type="ChEBI" id="CHEBI:29973"/>
        <dbReference type="ChEBI" id="CHEBI:30011"/>
        <dbReference type="EC" id="3.5.1.44"/>
    </reaction>
</comment>
<dbReference type="CDD" id="cd17541">
    <property type="entry name" value="REC_CheB-like"/>
    <property type="match status" value="1"/>
</dbReference>
<feature type="active site" evidence="5 6">
    <location>
        <position position="204"/>
    </location>
</feature>
<comment type="domain">
    <text evidence="5">Contains a C-terminal catalytic domain, and an N-terminal region which modulates catalytic activity.</text>
</comment>
<dbReference type="InterPro" id="IPR011006">
    <property type="entry name" value="CheY-like_superfamily"/>
</dbReference>
<dbReference type="PROSITE" id="PS50110">
    <property type="entry name" value="RESPONSE_REGULATORY"/>
    <property type="match status" value="1"/>
</dbReference>
<comment type="subcellular location">
    <subcellularLocation>
        <location evidence="5">Cytoplasm</location>
    </subcellularLocation>
</comment>
<dbReference type="InterPro" id="IPR000673">
    <property type="entry name" value="Sig_transdc_resp-reg_Me-estase"/>
</dbReference>
<dbReference type="OrthoDB" id="9793421at2"/>
<evidence type="ECO:0000313" key="10">
    <source>
        <dbReference type="EMBL" id="VCU06947.1"/>
    </source>
</evidence>
<dbReference type="PIRSF" id="PIRSF000876">
    <property type="entry name" value="RR_chemtxs_CheB"/>
    <property type="match status" value="1"/>
</dbReference>
<evidence type="ECO:0000313" key="11">
    <source>
        <dbReference type="Proteomes" id="UP000289200"/>
    </source>
</evidence>
<dbReference type="HAMAP" id="MF_00099">
    <property type="entry name" value="CheB_chemtxs"/>
    <property type="match status" value="1"/>
</dbReference>
<feature type="domain" description="Response regulatory" evidence="8">
    <location>
        <begin position="3"/>
        <end position="119"/>
    </location>
</feature>
<protein>
    <recommendedName>
        <fullName evidence="5">Protein-glutamate methylesterase/protein-glutamine glutaminase</fullName>
        <ecNumber evidence="5">3.1.1.61</ecNumber>
        <ecNumber evidence="5">3.5.1.44</ecNumber>
    </recommendedName>
</protein>
<feature type="domain" description="CheB-type methylesterase" evidence="9">
    <location>
        <begin position="165"/>
        <end position="359"/>
    </location>
</feature>
<evidence type="ECO:0000256" key="4">
    <source>
        <dbReference type="ARBA" id="ARBA00048267"/>
    </source>
</evidence>
<dbReference type="CDD" id="cd16432">
    <property type="entry name" value="CheB_Rec"/>
    <property type="match status" value="1"/>
</dbReference>
<evidence type="ECO:0000256" key="7">
    <source>
        <dbReference type="PROSITE-ProRule" id="PRU00169"/>
    </source>
</evidence>
<comment type="catalytic activity">
    <reaction evidence="4 5">
        <text>[protein]-L-glutamate 5-O-methyl ester + H2O = L-glutamyl-[protein] + methanol + H(+)</text>
        <dbReference type="Rhea" id="RHEA:23236"/>
        <dbReference type="Rhea" id="RHEA-COMP:10208"/>
        <dbReference type="Rhea" id="RHEA-COMP:10311"/>
        <dbReference type="ChEBI" id="CHEBI:15377"/>
        <dbReference type="ChEBI" id="CHEBI:15378"/>
        <dbReference type="ChEBI" id="CHEBI:17790"/>
        <dbReference type="ChEBI" id="CHEBI:29973"/>
        <dbReference type="ChEBI" id="CHEBI:82795"/>
        <dbReference type="EC" id="3.1.1.61"/>
    </reaction>
</comment>